<gene>
    <name evidence="1" type="ORF">MSAN_01721000</name>
</gene>
<dbReference type="OrthoDB" id="2142040at2759"/>
<dbReference type="PANTHER" id="PTHR34706:SF1">
    <property type="entry name" value="VWFA DOMAIN-CONTAINING PROTEIN"/>
    <property type="match status" value="1"/>
</dbReference>
<proteinExistence type="predicted"/>
<protein>
    <submittedName>
        <fullName evidence="1">von willebrand factor</fullName>
    </submittedName>
</protein>
<accession>A0A8H7CT61</accession>
<name>A0A8H7CT61_9AGAR</name>
<dbReference type="EMBL" id="JACAZH010000016">
    <property type="protein sequence ID" value="KAF7349315.1"/>
    <property type="molecule type" value="Genomic_DNA"/>
</dbReference>
<sequence>MGSKLSRSRSSRNKESALDLLRNFQTVLIVDDSRSMKGELWEQAGKALQDLAAVASEYDVDGLEIHFFNSNVVAKGIKTAEEVEDVFNKVTPTNSTPMGLKLHSLLEPYVAALKINSNLKHVNYIVITDGAPTDRPETEPEVVIVAAARELDSISAPLGQVGIQFVQVGGNRAATRYLESLDNNLRTKHNIRDMVDTTFAPVNKPLDMIKILTGGFNRRVDEHGSKGL</sequence>
<comment type="caution">
    <text evidence="1">The sequence shown here is derived from an EMBL/GenBank/DDBJ whole genome shotgun (WGS) entry which is preliminary data.</text>
</comment>
<evidence type="ECO:0000313" key="2">
    <source>
        <dbReference type="Proteomes" id="UP000623467"/>
    </source>
</evidence>
<reference evidence="1" key="1">
    <citation type="submission" date="2020-05" db="EMBL/GenBank/DDBJ databases">
        <title>Mycena genomes resolve the evolution of fungal bioluminescence.</title>
        <authorList>
            <person name="Tsai I.J."/>
        </authorList>
    </citation>
    <scope>NUCLEOTIDE SEQUENCE</scope>
    <source>
        <strain evidence="1">160909Yilan</strain>
    </source>
</reference>
<organism evidence="1 2">
    <name type="scientific">Mycena sanguinolenta</name>
    <dbReference type="NCBI Taxonomy" id="230812"/>
    <lineage>
        <taxon>Eukaryota</taxon>
        <taxon>Fungi</taxon>
        <taxon>Dikarya</taxon>
        <taxon>Basidiomycota</taxon>
        <taxon>Agaricomycotina</taxon>
        <taxon>Agaricomycetes</taxon>
        <taxon>Agaricomycetidae</taxon>
        <taxon>Agaricales</taxon>
        <taxon>Marasmiineae</taxon>
        <taxon>Mycenaceae</taxon>
        <taxon>Mycena</taxon>
    </lineage>
</organism>
<dbReference type="InterPro" id="IPR036465">
    <property type="entry name" value="vWFA_dom_sf"/>
</dbReference>
<dbReference type="SUPFAM" id="SSF53300">
    <property type="entry name" value="vWA-like"/>
    <property type="match status" value="1"/>
</dbReference>
<evidence type="ECO:0000313" key="1">
    <source>
        <dbReference type="EMBL" id="KAF7349315.1"/>
    </source>
</evidence>
<dbReference type="AlphaFoldDB" id="A0A8H7CT61"/>
<keyword evidence="2" id="KW-1185">Reference proteome</keyword>
<dbReference type="Proteomes" id="UP000623467">
    <property type="component" value="Unassembled WGS sequence"/>
</dbReference>
<dbReference type="PANTHER" id="PTHR34706">
    <property type="entry name" value="SLR1338 PROTEIN"/>
    <property type="match status" value="1"/>
</dbReference>
<dbReference type="Gene3D" id="3.40.50.410">
    <property type="entry name" value="von Willebrand factor, type A domain"/>
    <property type="match status" value="1"/>
</dbReference>